<dbReference type="GO" id="GO:0006777">
    <property type="term" value="P:Mo-molybdopterin cofactor biosynthetic process"/>
    <property type="evidence" value="ECO:0007669"/>
    <property type="project" value="UniProtKB-KW"/>
</dbReference>
<feature type="domain" description="MobA-like NTP transferase" evidence="8">
    <location>
        <begin position="2"/>
        <end position="142"/>
    </location>
</feature>
<keyword evidence="1" id="KW-0963">Cytoplasm</keyword>
<sequence>MVLAGGRSSRFGSDKALAVLGGKRLLDHAVERLGAWCDDVVVAGRESAVAKGIPDWPQPDMGPLGGIAAGLRHAEENGFDSAITCSVDSFDLPADLPDLLATPPCYLADQPVIGHWPAGAARALETILTTDGKHSLRQFIDTIDAIAVKTAAKPANINTPADLAAAEKNYGL</sequence>
<dbReference type="AlphaFoldDB" id="A0AAJ5X902"/>
<keyword evidence="6" id="KW-0342">GTP-binding</keyword>
<dbReference type="Pfam" id="PF12804">
    <property type="entry name" value="NTP_transf_3"/>
    <property type="match status" value="1"/>
</dbReference>
<dbReference type="KEGG" id="acob:P0Y56_08390"/>
<evidence type="ECO:0000256" key="4">
    <source>
        <dbReference type="ARBA" id="ARBA00022741"/>
    </source>
</evidence>
<dbReference type="InterPro" id="IPR029044">
    <property type="entry name" value="Nucleotide-diphossugar_trans"/>
</dbReference>
<evidence type="ECO:0000256" key="6">
    <source>
        <dbReference type="ARBA" id="ARBA00023134"/>
    </source>
</evidence>
<keyword evidence="9" id="KW-0548">Nucleotidyltransferase</keyword>
<keyword evidence="7" id="KW-0501">Molybdenum cofactor biosynthesis</keyword>
<evidence type="ECO:0000256" key="3">
    <source>
        <dbReference type="ARBA" id="ARBA00022723"/>
    </source>
</evidence>
<keyword evidence="2" id="KW-0808">Transferase</keyword>
<evidence type="ECO:0000259" key="8">
    <source>
        <dbReference type="Pfam" id="PF12804"/>
    </source>
</evidence>
<name>A0AAJ5X902_9SPHN</name>
<dbReference type="PANTHER" id="PTHR19136">
    <property type="entry name" value="MOLYBDENUM COFACTOR GUANYLYLTRANSFERASE"/>
    <property type="match status" value="1"/>
</dbReference>
<dbReference type="GO" id="GO:0016779">
    <property type="term" value="F:nucleotidyltransferase activity"/>
    <property type="evidence" value="ECO:0007669"/>
    <property type="project" value="UniProtKB-KW"/>
</dbReference>
<dbReference type="Proteomes" id="UP001218362">
    <property type="component" value="Chromosome"/>
</dbReference>
<dbReference type="EMBL" id="CP119316">
    <property type="protein sequence ID" value="WEK48299.1"/>
    <property type="molecule type" value="Genomic_DNA"/>
</dbReference>
<keyword evidence="3" id="KW-0479">Metal-binding</keyword>
<keyword evidence="4" id="KW-0547">Nucleotide-binding</keyword>
<evidence type="ECO:0000313" key="10">
    <source>
        <dbReference type="Proteomes" id="UP001218362"/>
    </source>
</evidence>
<evidence type="ECO:0000256" key="2">
    <source>
        <dbReference type="ARBA" id="ARBA00022679"/>
    </source>
</evidence>
<evidence type="ECO:0000313" key="9">
    <source>
        <dbReference type="EMBL" id="WEK48299.1"/>
    </source>
</evidence>
<dbReference type="InterPro" id="IPR013482">
    <property type="entry name" value="Molybde_CF_guanTrfase"/>
</dbReference>
<dbReference type="GO" id="GO:0046872">
    <property type="term" value="F:metal ion binding"/>
    <property type="evidence" value="ECO:0007669"/>
    <property type="project" value="UniProtKB-KW"/>
</dbReference>
<organism evidence="9 10">
    <name type="scientific">Candidatus Andeanibacterium colombiense</name>
    <dbReference type="NCBI Taxonomy" id="3121345"/>
    <lineage>
        <taxon>Bacteria</taxon>
        <taxon>Pseudomonadati</taxon>
        <taxon>Pseudomonadota</taxon>
        <taxon>Alphaproteobacteria</taxon>
        <taxon>Sphingomonadales</taxon>
        <taxon>Sphingomonadaceae</taxon>
        <taxon>Candidatus Andeanibacterium</taxon>
    </lineage>
</organism>
<keyword evidence="5" id="KW-0460">Magnesium</keyword>
<dbReference type="GO" id="GO:0005525">
    <property type="term" value="F:GTP binding"/>
    <property type="evidence" value="ECO:0007669"/>
    <property type="project" value="UniProtKB-KW"/>
</dbReference>
<dbReference type="PANTHER" id="PTHR19136:SF81">
    <property type="entry name" value="MOLYBDENUM COFACTOR GUANYLYLTRANSFERASE"/>
    <property type="match status" value="1"/>
</dbReference>
<dbReference type="Gene3D" id="3.90.550.10">
    <property type="entry name" value="Spore Coat Polysaccharide Biosynthesis Protein SpsA, Chain A"/>
    <property type="match status" value="1"/>
</dbReference>
<dbReference type="InterPro" id="IPR025877">
    <property type="entry name" value="MobA-like_NTP_Trfase"/>
</dbReference>
<dbReference type="SUPFAM" id="SSF53448">
    <property type="entry name" value="Nucleotide-diphospho-sugar transferases"/>
    <property type="match status" value="1"/>
</dbReference>
<proteinExistence type="predicted"/>
<reference evidence="9" key="1">
    <citation type="submission" date="2023-03" db="EMBL/GenBank/DDBJ databases">
        <title>Andean soil-derived lignocellulolytic bacterial consortium as a source of novel taxa and putative plastic-active enzymes.</title>
        <authorList>
            <person name="Diaz-Garcia L."/>
            <person name="Chuvochina M."/>
            <person name="Feuerriegel G."/>
            <person name="Bunk B."/>
            <person name="Sproer C."/>
            <person name="Streit W.R."/>
            <person name="Rodriguez L.M."/>
            <person name="Overmann J."/>
            <person name="Jimenez D.J."/>
        </authorList>
    </citation>
    <scope>NUCLEOTIDE SEQUENCE</scope>
    <source>
        <strain evidence="9">MAG 26</strain>
    </source>
</reference>
<evidence type="ECO:0000256" key="7">
    <source>
        <dbReference type="ARBA" id="ARBA00023150"/>
    </source>
</evidence>
<accession>A0AAJ5X902</accession>
<gene>
    <name evidence="9" type="ORF">P0Y56_08390</name>
</gene>
<dbReference type="CDD" id="cd02503">
    <property type="entry name" value="MobA"/>
    <property type="match status" value="1"/>
</dbReference>
<protein>
    <submittedName>
        <fullName evidence="9">Molybdenum cofactor guanylyltransferase</fullName>
    </submittedName>
</protein>
<evidence type="ECO:0000256" key="1">
    <source>
        <dbReference type="ARBA" id="ARBA00022490"/>
    </source>
</evidence>
<evidence type="ECO:0000256" key="5">
    <source>
        <dbReference type="ARBA" id="ARBA00022842"/>
    </source>
</evidence>